<sequence length="453" mass="49420">MTILTVGKPWKIILNFGWPILLSGLLQQLYNFSDIMIVGQLMGKNAVAAIGSTTSLVGFIIGFAQGTTAGMGLLVANSFGSQNPQQVSRRFGVSAILALLIAFILMISGIILADDILKLLGTPSLILVQAQTYISIIFAGIPISMTFNFLSNMLRSIGNSRTPLIFLGISSIANILFNFVFILVFHWGIAGSALATVCAQFISAILCIYHIYRHVPLLYWHKPQHLAFKEIKIQLASGIPMGLQFSIIAIGAILVQRSLNQLGTEAIAAFSVASKIDQLSMLPMSALGTALGTYVAQNAGGQKYQRVLLGIKQTFIVSVMTSIIITLLILLSSSQLTYLFISNPGKELLNLTQTYFALVTPWYVLLSGLFILRFTLQGLNYNLLPMIAGLIELLMRALAAIILVSIWGYVGICLSAPLAWLGGILTLAYRFWRAIRQVRKMSQLQQRGAQMPD</sequence>
<dbReference type="InterPro" id="IPR048279">
    <property type="entry name" value="MdtK-like"/>
</dbReference>
<dbReference type="GO" id="GO:0042910">
    <property type="term" value="F:xenobiotic transmembrane transporter activity"/>
    <property type="evidence" value="ECO:0007669"/>
    <property type="project" value="InterPro"/>
</dbReference>
<evidence type="ECO:0000256" key="2">
    <source>
        <dbReference type="ARBA" id="ARBA00004651"/>
    </source>
</evidence>
<evidence type="ECO:0000256" key="8">
    <source>
        <dbReference type="ARBA" id="ARBA00022692"/>
    </source>
</evidence>
<evidence type="ECO:0000256" key="9">
    <source>
        <dbReference type="ARBA" id="ARBA00022989"/>
    </source>
</evidence>
<feature type="transmembrane region" description="Helical" evidence="13">
    <location>
        <begin position="233"/>
        <end position="256"/>
    </location>
</feature>
<feature type="transmembrane region" description="Helical" evidence="13">
    <location>
        <begin position="91"/>
        <end position="113"/>
    </location>
</feature>
<accession>A0A023CXP6</accession>
<dbReference type="GO" id="GO:0006811">
    <property type="term" value="P:monoatomic ion transport"/>
    <property type="evidence" value="ECO:0007669"/>
    <property type="project" value="UniProtKB-KW"/>
</dbReference>
<feature type="transmembrane region" description="Helical" evidence="13">
    <location>
        <begin position="193"/>
        <end position="212"/>
    </location>
</feature>
<evidence type="ECO:0000313" key="14">
    <source>
        <dbReference type="EMBL" id="KRN07099.1"/>
    </source>
</evidence>
<dbReference type="InterPro" id="IPR050222">
    <property type="entry name" value="MATE_MdtK"/>
</dbReference>
<keyword evidence="7" id="KW-1003">Cell membrane</keyword>
<name>A0A023CXP6_9LACO</name>
<evidence type="ECO:0000256" key="12">
    <source>
        <dbReference type="ARBA" id="ARBA00031636"/>
    </source>
</evidence>
<evidence type="ECO:0000256" key="11">
    <source>
        <dbReference type="ARBA" id="ARBA00023136"/>
    </source>
</evidence>
<dbReference type="EMBL" id="AYZF01000008">
    <property type="protein sequence ID" value="KRN07099.1"/>
    <property type="molecule type" value="Genomic_DNA"/>
</dbReference>
<gene>
    <name evidence="14" type="ORF">FD15_GL000668</name>
</gene>
<feature type="transmembrane region" description="Helical" evidence="13">
    <location>
        <begin position="50"/>
        <end position="79"/>
    </location>
</feature>
<feature type="transmembrane region" description="Helical" evidence="13">
    <location>
        <begin position="12"/>
        <end position="30"/>
    </location>
</feature>
<evidence type="ECO:0000256" key="4">
    <source>
        <dbReference type="ARBA" id="ARBA00020268"/>
    </source>
</evidence>
<dbReference type="PIRSF" id="PIRSF006603">
    <property type="entry name" value="DinF"/>
    <property type="match status" value="1"/>
</dbReference>
<organism evidence="14 15">
    <name type="scientific">Liquorilactobacillus sucicola DSM 21376 = JCM 15457</name>
    <dbReference type="NCBI Taxonomy" id="1423806"/>
    <lineage>
        <taxon>Bacteria</taxon>
        <taxon>Bacillati</taxon>
        <taxon>Bacillota</taxon>
        <taxon>Bacilli</taxon>
        <taxon>Lactobacillales</taxon>
        <taxon>Lactobacillaceae</taxon>
        <taxon>Liquorilactobacillus</taxon>
    </lineage>
</organism>
<protein>
    <recommendedName>
        <fullName evidence="4">Probable multidrug resistance protein NorM</fullName>
    </recommendedName>
    <alternativeName>
        <fullName evidence="12">Multidrug-efflux transporter</fullName>
    </alternativeName>
</protein>
<feature type="transmembrane region" description="Helical" evidence="13">
    <location>
        <begin position="133"/>
        <end position="151"/>
    </location>
</feature>
<keyword evidence="9 13" id="KW-1133">Transmembrane helix</keyword>
<dbReference type="NCBIfam" id="TIGR00797">
    <property type="entry name" value="matE"/>
    <property type="match status" value="1"/>
</dbReference>
<dbReference type="CDD" id="cd13138">
    <property type="entry name" value="MATE_yoeA_like"/>
    <property type="match status" value="1"/>
</dbReference>
<dbReference type="RefSeq" id="WP_034988679.1">
    <property type="nucleotide sequence ID" value="NZ_AYZF01000008.1"/>
</dbReference>
<comment type="caution">
    <text evidence="14">The sequence shown here is derived from an EMBL/GenBank/DDBJ whole genome shotgun (WGS) entry which is preliminary data.</text>
</comment>
<evidence type="ECO:0000313" key="15">
    <source>
        <dbReference type="Proteomes" id="UP000050961"/>
    </source>
</evidence>
<comment type="subcellular location">
    <subcellularLocation>
        <location evidence="2">Cell membrane</location>
        <topology evidence="2">Multi-pass membrane protein</topology>
    </subcellularLocation>
</comment>
<dbReference type="PANTHER" id="PTHR43298">
    <property type="entry name" value="MULTIDRUG RESISTANCE PROTEIN NORM-RELATED"/>
    <property type="match status" value="1"/>
</dbReference>
<dbReference type="STRING" id="1423806.FD15_GL000668"/>
<feature type="transmembrane region" description="Helical" evidence="13">
    <location>
        <begin position="383"/>
        <end position="403"/>
    </location>
</feature>
<evidence type="ECO:0000256" key="10">
    <source>
        <dbReference type="ARBA" id="ARBA00023065"/>
    </source>
</evidence>
<keyword evidence="5" id="KW-0813">Transport</keyword>
<evidence type="ECO:0000256" key="1">
    <source>
        <dbReference type="ARBA" id="ARBA00003408"/>
    </source>
</evidence>
<dbReference type="Pfam" id="PF01554">
    <property type="entry name" value="MatE"/>
    <property type="match status" value="2"/>
</dbReference>
<feature type="transmembrane region" description="Helical" evidence="13">
    <location>
        <begin position="315"/>
        <end position="341"/>
    </location>
</feature>
<keyword evidence="10" id="KW-0406">Ion transport</keyword>
<dbReference type="Proteomes" id="UP000050961">
    <property type="component" value="Unassembled WGS sequence"/>
</dbReference>
<dbReference type="GO" id="GO:0015297">
    <property type="term" value="F:antiporter activity"/>
    <property type="evidence" value="ECO:0007669"/>
    <property type="project" value="UniProtKB-KW"/>
</dbReference>
<comment type="similarity">
    <text evidence="3">Belongs to the multi antimicrobial extrusion (MATE) (TC 2.A.66.1) family.</text>
</comment>
<proteinExistence type="inferred from homology"/>
<reference evidence="14 15" key="1">
    <citation type="journal article" date="2015" name="Genome Announc.">
        <title>Expanding the biotechnology potential of lactobacilli through comparative genomics of 213 strains and associated genera.</title>
        <authorList>
            <person name="Sun Z."/>
            <person name="Harris H.M."/>
            <person name="McCann A."/>
            <person name="Guo C."/>
            <person name="Argimon S."/>
            <person name="Zhang W."/>
            <person name="Yang X."/>
            <person name="Jeffery I.B."/>
            <person name="Cooney J.C."/>
            <person name="Kagawa T.F."/>
            <person name="Liu W."/>
            <person name="Song Y."/>
            <person name="Salvetti E."/>
            <person name="Wrobel A."/>
            <person name="Rasinkangas P."/>
            <person name="Parkhill J."/>
            <person name="Rea M.C."/>
            <person name="O'Sullivan O."/>
            <person name="Ritari J."/>
            <person name="Douillard F.P."/>
            <person name="Paul Ross R."/>
            <person name="Yang R."/>
            <person name="Briner A.E."/>
            <person name="Felis G.E."/>
            <person name="de Vos W.M."/>
            <person name="Barrangou R."/>
            <person name="Klaenhammer T.R."/>
            <person name="Caufield P.W."/>
            <person name="Cui Y."/>
            <person name="Zhang H."/>
            <person name="O'Toole P.W."/>
        </authorList>
    </citation>
    <scope>NUCLEOTIDE SEQUENCE [LARGE SCALE GENOMIC DNA]</scope>
    <source>
        <strain evidence="14 15">DSM 21376</strain>
    </source>
</reference>
<dbReference type="OrthoDB" id="9776324at2"/>
<keyword evidence="15" id="KW-1185">Reference proteome</keyword>
<feature type="transmembrane region" description="Helical" evidence="13">
    <location>
        <begin position="409"/>
        <end position="432"/>
    </location>
</feature>
<evidence type="ECO:0000256" key="7">
    <source>
        <dbReference type="ARBA" id="ARBA00022475"/>
    </source>
</evidence>
<dbReference type="PATRIC" id="fig|1423806.3.peg.680"/>
<keyword evidence="11 13" id="KW-0472">Membrane</keyword>
<keyword evidence="8 13" id="KW-0812">Transmembrane</keyword>
<dbReference type="PANTHER" id="PTHR43298:SF2">
    <property type="entry name" value="FMN_FAD EXPORTER YEEO-RELATED"/>
    <property type="match status" value="1"/>
</dbReference>
<evidence type="ECO:0000256" key="5">
    <source>
        <dbReference type="ARBA" id="ARBA00022448"/>
    </source>
</evidence>
<feature type="transmembrane region" description="Helical" evidence="13">
    <location>
        <begin position="163"/>
        <end position="187"/>
    </location>
</feature>
<evidence type="ECO:0000256" key="3">
    <source>
        <dbReference type="ARBA" id="ARBA00010199"/>
    </source>
</evidence>
<dbReference type="AlphaFoldDB" id="A0A023CXP6"/>
<comment type="function">
    <text evidence="1">Multidrug efflux pump.</text>
</comment>
<feature type="transmembrane region" description="Helical" evidence="13">
    <location>
        <begin position="276"/>
        <end position="295"/>
    </location>
</feature>
<dbReference type="InterPro" id="IPR002528">
    <property type="entry name" value="MATE_fam"/>
</dbReference>
<keyword evidence="6" id="KW-0050">Antiport</keyword>
<evidence type="ECO:0000256" key="13">
    <source>
        <dbReference type="SAM" id="Phobius"/>
    </source>
</evidence>
<dbReference type="eggNOG" id="COG0534">
    <property type="taxonomic scope" value="Bacteria"/>
</dbReference>
<dbReference type="GO" id="GO:0005886">
    <property type="term" value="C:plasma membrane"/>
    <property type="evidence" value="ECO:0007669"/>
    <property type="project" value="UniProtKB-SubCell"/>
</dbReference>
<evidence type="ECO:0000256" key="6">
    <source>
        <dbReference type="ARBA" id="ARBA00022449"/>
    </source>
</evidence>
<feature type="transmembrane region" description="Helical" evidence="13">
    <location>
        <begin position="353"/>
        <end position="376"/>
    </location>
</feature>